<dbReference type="Proteomes" id="UP000031572">
    <property type="component" value="Unassembled WGS sequence"/>
</dbReference>
<comment type="caution">
    <text evidence="2">The sequence shown here is derived from an EMBL/GenBank/DDBJ whole genome shotgun (WGS) entry which is preliminary data.</text>
</comment>
<gene>
    <name evidence="2" type="ORF">TSA66_17060</name>
</gene>
<protein>
    <submittedName>
        <fullName evidence="2">Uncharacterized protein</fullName>
    </submittedName>
</protein>
<keyword evidence="3" id="KW-1185">Reference proteome</keyword>
<dbReference type="OrthoDB" id="9975978at2"/>
<feature type="region of interest" description="Disordered" evidence="1">
    <location>
        <begin position="1"/>
        <end position="61"/>
    </location>
</feature>
<proteinExistence type="predicted"/>
<reference evidence="2 3" key="1">
    <citation type="submission" date="2014-12" db="EMBL/GenBank/DDBJ databases">
        <title>Denitrispirillum autotrophicum gen. nov., sp. nov., Denitrifying, Facultatively Autotrophic Bacteria Isolated from Rice Paddy Soil.</title>
        <authorList>
            <person name="Ishii S."/>
            <person name="Ashida N."/>
            <person name="Ohno H."/>
            <person name="Otsuka S."/>
            <person name="Yokota A."/>
            <person name="Senoo K."/>
        </authorList>
    </citation>
    <scope>NUCLEOTIDE SEQUENCE [LARGE SCALE GENOMIC DNA]</scope>
    <source>
        <strain evidence="2 3">TSA66</strain>
    </source>
</reference>
<evidence type="ECO:0000313" key="2">
    <source>
        <dbReference type="EMBL" id="KIF82118.1"/>
    </source>
</evidence>
<evidence type="ECO:0000256" key="1">
    <source>
        <dbReference type="SAM" id="MobiDB-lite"/>
    </source>
</evidence>
<accession>A0A0C1Y509</accession>
<evidence type="ECO:0000313" key="3">
    <source>
        <dbReference type="Proteomes" id="UP000031572"/>
    </source>
</evidence>
<sequence length="61" mass="6617">MVNVKHTPDNQSKAGEKTEAEVKSFDGQAGRSKKSSHDTMSHLKANSHEGAGGGKKQHRHH</sequence>
<name>A0A0C1Y509_9BURK</name>
<dbReference type="EMBL" id="JWJG01000028">
    <property type="protein sequence ID" value="KIF82118.1"/>
    <property type="molecule type" value="Genomic_DNA"/>
</dbReference>
<organism evidence="2 3">
    <name type="scientific">Noviherbaspirillum autotrophicum</name>
    <dbReference type="NCBI Taxonomy" id="709839"/>
    <lineage>
        <taxon>Bacteria</taxon>
        <taxon>Pseudomonadati</taxon>
        <taxon>Pseudomonadota</taxon>
        <taxon>Betaproteobacteria</taxon>
        <taxon>Burkholderiales</taxon>
        <taxon>Oxalobacteraceae</taxon>
        <taxon>Noviherbaspirillum</taxon>
    </lineage>
</organism>
<feature type="compositionally biased region" description="Basic and acidic residues" evidence="1">
    <location>
        <begin position="14"/>
        <end position="24"/>
    </location>
</feature>
<dbReference type="AlphaFoldDB" id="A0A0C1Y509"/>
<dbReference type="RefSeq" id="WP_040040795.1">
    <property type="nucleotide sequence ID" value="NZ_JWJG01000028.1"/>
</dbReference>